<organism evidence="1 2">
    <name type="scientific">Pseudomonas phage UFV-P2</name>
    <dbReference type="NCBI Taxonomy" id="1235661"/>
    <lineage>
        <taxon>Viruses</taxon>
        <taxon>Duplodnaviria</taxon>
        <taxon>Heunggongvirae</taxon>
        <taxon>Uroviricota</taxon>
        <taxon>Caudoviricetes</taxon>
        <taxon>Vicosavirus</taxon>
        <taxon>Vicosavirus UFVP2</taxon>
    </lineage>
</organism>
<sequence length="64" mass="7271">MLLSARGWSSRGYRIRTGARSYHRGAGGTPLFTERQVTPWEYVPAFKAPVPQFVTVDGQLYQRV</sequence>
<protein>
    <submittedName>
        <fullName evidence="1">Uncharacterized protein</fullName>
    </submittedName>
</protein>
<dbReference type="KEGG" id="vg:13828920"/>
<dbReference type="Proteomes" id="UP000007008">
    <property type="component" value="Segment"/>
</dbReference>
<accession>M4T679</accession>
<reference evidence="1 2" key="1">
    <citation type="journal article" date="2013" name="Genome Announc.">
        <title>Complete Genome Sequence of the Pseudomonas fluorescens Bacteriophage UFV-P2.</title>
        <authorList>
            <person name="Eller M.R."/>
            <person name="Salgado R.L."/>
            <person name="Vidigal P.M."/>
            <person name="Alves M.P."/>
            <person name="Dias R.S."/>
            <person name="de Oliveira L.L."/>
            <person name="da Silva C.C."/>
            <person name="de Carvalho A.F."/>
            <person name="De Paula S.O."/>
        </authorList>
    </citation>
    <scope>NUCLEOTIDE SEQUENCE [LARGE SCALE GENOMIC DNA]</scope>
</reference>
<dbReference type="EMBL" id="JX863101">
    <property type="protein sequence ID" value="AGH62725.1"/>
    <property type="molecule type" value="Genomic_DNA"/>
</dbReference>
<evidence type="ECO:0000313" key="2">
    <source>
        <dbReference type="Proteomes" id="UP000007008"/>
    </source>
</evidence>
<dbReference type="GeneID" id="13828920"/>
<keyword evidence="2" id="KW-1185">Reference proteome</keyword>
<evidence type="ECO:0000313" key="1">
    <source>
        <dbReference type="EMBL" id="AGH62725.1"/>
    </source>
</evidence>
<name>M4T679_9CAUD</name>
<proteinExistence type="predicted"/>
<dbReference type="RefSeq" id="YP_007518483.1">
    <property type="nucleotide sequence ID" value="NC_018850.2"/>
</dbReference>